<dbReference type="OrthoDB" id="3900342at2759"/>
<organism evidence="7 8">
    <name type="scientific">Pisolithus microcarpus 441</name>
    <dbReference type="NCBI Taxonomy" id="765257"/>
    <lineage>
        <taxon>Eukaryota</taxon>
        <taxon>Fungi</taxon>
        <taxon>Dikarya</taxon>
        <taxon>Basidiomycota</taxon>
        <taxon>Agaricomycotina</taxon>
        <taxon>Agaricomycetes</taxon>
        <taxon>Agaricomycetidae</taxon>
        <taxon>Boletales</taxon>
        <taxon>Sclerodermatineae</taxon>
        <taxon>Pisolithaceae</taxon>
        <taxon>Pisolithus</taxon>
    </lineage>
</organism>
<dbReference type="GO" id="GO:0022857">
    <property type="term" value="F:transmembrane transporter activity"/>
    <property type="evidence" value="ECO:0007669"/>
    <property type="project" value="UniProtKB-ARBA"/>
</dbReference>
<feature type="transmembrane region" description="Helical" evidence="6">
    <location>
        <begin position="49"/>
        <end position="69"/>
    </location>
</feature>
<comment type="subcellular location">
    <subcellularLocation>
        <location evidence="1">Membrane</location>
        <topology evidence="1">Multi-pass membrane protein</topology>
    </subcellularLocation>
</comment>
<evidence type="ECO:0000256" key="1">
    <source>
        <dbReference type="ARBA" id="ARBA00004141"/>
    </source>
</evidence>
<reference evidence="8" key="2">
    <citation type="submission" date="2015-01" db="EMBL/GenBank/DDBJ databases">
        <title>Evolutionary Origins and Diversification of the Mycorrhizal Mutualists.</title>
        <authorList>
            <consortium name="DOE Joint Genome Institute"/>
            <consortium name="Mycorrhizal Genomics Consortium"/>
            <person name="Kohler A."/>
            <person name="Kuo A."/>
            <person name="Nagy L.G."/>
            <person name="Floudas D."/>
            <person name="Copeland A."/>
            <person name="Barry K.W."/>
            <person name="Cichocki N."/>
            <person name="Veneault-Fourrey C."/>
            <person name="LaButti K."/>
            <person name="Lindquist E.A."/>
            <person name="Lipzen A."/>
            <person name="Lundell T."/>
            <person name="Morin E."/>
            <person name="Murat C."/>
            <person name="Riley R."/>
            <person name="Ohm R."/>
            <person name="Sun H."/>
            <person name="Tunlid A."/>
            <person name="Henrissat B."/>
            <person name="Grigoriev I.V."/>
            <person name="Hibbett D.S."/>
            <person name="Martin F."/>
        </authorList>
    </citation>
    <scope>NUCLEOTIDE SEQUENCE [LARGE SCALE GENOMIC DNA]</scope>
    <source>
        <strain evidence="8">441</strain>
    </source>
</reference>
<dbReference type="Proteomes" id="UP000054018">
    <property type="component" value="Unassembled WGS sequence"/>
</dbReference>
<keyword evidence="8" id="KW-1185">Reference proteome</keyword>
<sequence length="145" mass="16134">MATEELDVDLAARENLRKLGYTQEVSRRPCRVTVCYTFSSFKTDNSLSVIWYLIIGLAIMAPTVLQPLIATSLVGGGPAVMVWGCLLVSAVTQALALSFAEICSKFPTSAGGYYWYFRLALPRYKVLLCRINGWQSLWQAFGPLR</sequence>
<feature type="transmembrane region" description="Helical" evidence="6">
    <location>
        <begin position="81"/>
        <end position="100"/>
    </location>
</feature>
<dbReference type="AlphaFoldDB" id="A0A0C9Z2P8"/>
<accession>A0A0C9Z2P8</accession>
<proteinExistence type="predicted"/>
<dbReference type="HOGENOM" id="CLU_1787580_0_0_1"/>
<evidence type="ECO:0000313" key="7">
    <source>
        <dbReference type="EMBL" id="KIK16677.1"/>
    </source>
</evidence>
<evidence type="ECO:0000256" key="4">
    <source>
        <dbReference type="ARBA" id="ARBA00022989"/>
    </source>
</evidence>
<name>A0A0C9Z2P8_9AGAM</name>
<protein>
    <recommendedName>
        <fullName evidence="9">Amino acid permease/ SLC12A domain-containing protein</fullName>
    </recommendedName>
</protein>
<evidence type="ECO:0000256" key="2">
    <source>
        <dbReference type="ARBA" id="ARBA00022448"/>
    </source>
</evidence>
<dbReference type="GO" id="GO:0016020">
    <property type="term" value="C:membrane"/>
    <property type="evidence" value="ECO:0007669"/>
    <property type="project" value="UniProtKB-SubCell"/>
</dbReference>
<keyword evidence="5 6" id="KW-0472">Membrane</keyword>
<gene>
    <name evidence="7" type="ORF">PISMIDRAFT_25081</name>
</gene>
<reference evidence="7 8" key="1">
    <citation type="submission" date="2014-04" db="EMBL/GenBank/DDBJ databases">
        <authorList>
            <consortium name="DOE Joint Genome Institute"/>
            <person name="Kuo A."/>
            <person name="Kohler A."/>
            <person name="Costa M.D."/>
            <person name="Nagy L.G."/>
            <person name="Floudas D."/>
            <person name="Copeland A."/>
            <person name="Barry K.W."/>
            <person name="Cichocki N."/>
            <person name="Veneault-Fourrey C."/>
            <person name="LaButti K."/>
            <person name="Lindquist E.A."/>
            <person name="Lipzen A."/>
            <person name="Lundell T."/>
            <person name="Morin E."/>
            <person name="Murat C."/>
            <person name="Sun H."/>
            <person name="Tunlid A."/>
            <person name="Henrissat B."/>
            <person name="Grigoriev I.V."/>
            <person name="Hibbett D.S."/>
            <person name="Martin F."/>
            <person name="Nordberg H.P."/>
            <person name="Cantor M.N."/>
            <person name="Hua S.X."/>
        </authorList>
    </citation>
    <scope>NUCLEOTIDE SEQUENCE [LARGE SCALE GENOMIC DNA]</scope>
    <source>
        <strain evidence="7 8">441</strain>
    </source>
</reference>
<evidence type="ECO:0008006" key="9">
    <source>
        <dbReference type="Google" id="ProtNLM"/>
    </source>
</evidence>
<dbReference type="PANTHER" id="PTHR45649">
    <property type="entry name" value="AMINO-ACID PERMEASE BAT1"/>
    <property type="match status" value="1"/>
</dbReference>
<dbReference type="Gene3D" id="1.20.1740.10">
    <property type="entry name" value="Amino acid/polyamine transporter I"/>
    <property type="match status" value="1"/>
</dbReference>
<evidence type="ECO:0000313" key="8">
    <source>
        <dbReference type="Proteomes" id="UP000054018"/>
    </source>
</evidence>
<evidence type="ECO:0000256" key="3">
    <source>
        <dbReference type="ARBA" id="ARBA00022692"/>
    </source>
</evidence>
<keyword evidence="4 6" id="KW-1133">Transmembrane helix</keyword>
<evidence type="ECO:0000256" key="5">
    <source>
        <dbReference type="ARBA" id="ARBA00023136"/>
    </source>
</evidence>
<dbReference type="EMBL" id="KN833850">
    <property type="protein sequence ID" value="KIK16677.1"/>
    <property type="molecule type" value="Genomic_DNA"/>
</dbReference>
<evidence type="ECO:0000256" key="6">
    <source>
        <dbReference type="SAM" id="Phobius"/>
    </source>
</evidence>
<keyword evidence="2" id="KW-0813">Transport</keyword>
<dbReference type="STRING" id="765257.A0A0C9Z2P8"/>
<keyword evidence="3 6" id="KW-0812">Transmembrane</keyword>
<dbReference type="PANTHER" id="PTHR45649:SF26">
    <property type="entry name" value="OS04G0435100 PROTEIN"/>
    <property type="match status" value="1"/>
</dbReference>